<dbReference type="NCBIfam" id="TIGR01730">
    <property type="entry name" value="RND_mfp"/>
    <property type="match status" value="1"/>
</dbReference>
<dbReference type="PANTHER" id="PTHR30469">
    <property type="entry name" value="MULTIDRUG RESISTANCE PROTEIN MDTA"/>
    <property type="match status" value="1"/>
</dbReference>
<dbReference type="PANTHER" id="PTHR30469:SF38">
    <property type="entry name" value="HLYD FAMILY SECRETION PROTEIN"/>
    <property type="match status" value="1"/>
</dbReference>
<feature type="chain" id="PRO_5046508126" evidence="2">
    <location>
        <begin position="21"/>
        <end position="356"/>
    </location>
</feature>
<reference evidence="5" key="1">
    <citation type="submission" date="2022-10" db="EMBL/GenBank/DDBJ databases">
        <title>Description of microaerobic benzene degrading bacteria.</title>
        <authorList>
            <person name="Bedics A."/>
            <person name="Tancsics A."/>
            <person name="Banerjee S."/>
        </authorList>
    </citation>
    <scope>NUCLEOTIDE SEQUENCE</scope>
    <source>
        <strain evidence="5">D2M1</strain>
    </source>
</reference>
<feature type="domain" description="CusB-like beta-barrel" evidence="4">
    <location>
        <begin position="202"/>
        <end position="277"/>
    </location>
</feature>
<evidence type="ECO:0000313" key="6">
    <source>
        <dbReference type="Proteomes" id="UP001148932"/>
    </source>
</evidence>
<protein>
    <submittedName>
        <fullName evidence="5">Efflux RND transporter periplasmic adaptor subunit</fullName>
    </submittedName>
</protein>
<feature type="signal peptide" evidence="2">
    <location>
        <begin position="1"/>
        <end position="20"/>
    </location>
</feature>
<dbReference type="Pfam" id="PF25954">
    <property type="entry name" value="Beta-barrel_RND_2"/>
    <property type="match status" value="1"/>
</dbReference>
<organism evidence="5 6">
    <name type="scientific">Acidovorax benzenivorans</name>
    <dbReference type="NCBI Taxonomy" id="2987520"/>
    <lineage>
        <taxon>Bacteria</taxon>
        <taxon>Pseudomonadati</taxon>
        <taxon>Pseudomonadota</taxon>
        <taxon>Betaproteobacteria</taxon>
        <taxon>Burkholderiales</taxon>
        <taxon>Comamonadaceae</taxon>
        <taxon>Acidovorax</taxon>
    </lineage>
</organism>
<dbReference type="RefSeq" id="WP_274112263.1">
    <property type="nucleotide sequence ID" value="NZ_JAPCKI010000010.1"/>
</dbReference>
<dbReference type="Gene3D" id="1.10.287.470">
    <property type="entry name" value="Helix hairpin bin"/>
    <property type="match status" value="1"/>
</dbReference>
<comment type="similarity">
    <text evidence="1">Belongs to the membrane fusion protein (MFP) (TC 8.A.1) family.</text>
</comment>
<dbReference type="Pfam" id="PF25917">
    <property type="entry name" value="BSH_RND"/>
    <property type="match status" value="1"/>
</dbReference>
<dbReference type="InterPro" id="IPR058792">
    <property type="entry name" value="Beta-barrel_RND_2"/>
</dbReference>
<dbReference type="Gene3D" id="2.40.30.170">
    <property type="match status" value="1"/>
</dbReference>
<evidence type="ECO:0000256" key="1">
    <source>
        <dbReference type="ARBA" id="ARBA00009477"/>
    </source>
</evidence>
<name>A0ABT5RZL4_9BURK</name>
<accession>A0ABT5RZL4</accession>
<evidence type="ECO:0000259" key="4">
    <source>
        <dbReference type="Pfam" id="PF25954"/>
    </source>
</evidence>
<evidence type="ECO:0000256" key="2">
    <source>
        <dbReference type="SAM" id="SignalP"/>
    </source>
</evidence>
<dbReference type="Proteomes" id="UP001148932">
    <property type="component" value="Unassembled WGS sequence"/>
</dbReference>
<dbReference type="InterPro" id="IPR058625">
    <property type="entry name" value="MdtA-like_BSH"/>
</dbReference>
<keyword evidence="2" id="KW-0732">Signal</keyword>
<comment type="caution">
    <text evidence="5">The sequence shown here is derived from an EMBL/GenBank/DDBJ whole genome shotgun (WGS) entry which is preliminary data.</text>
</comment>
<gene>
    <name evidence="5" type="ORF">OIN59_17055</name>
</gene>
<feature type="domain" description="Multidrug resistance protein MdtA-like barrel-sandwich hybrid" evidence="3">
    <location>
        <begin position="54"/>
        <end position="190"/>
    </location>
</feature>
<proteinExistence type="inferred from homology"/>
<dbReference type="Gene3D" id="2.40.420.20">
    <property type="match status" value="1"/>
</dbReference>
<dbReference type="SUPFAM" id="SSF111369">
    <property type="entry name" value="HlyD-like secretion proteins"/>
    <property type="match status" value="1"/>
</dbReference>
<dbReference type="InterPro" id="IPR006143">
    <property type="entry name" value="RND_pump_MFP"/>
</dbReference>
<evidence type="ECO:0000259" key="3">
    <source>
        <dbReference type="Pfam" id="PF25917"/>
    </source>
</evidence>
<dbReference type="Gene3D" id="2.40.50.100">
    <property type="match status" value="1"/>
</dbReference>
<sequence>MKSSHMLTAALALSVSSAWAAGDNTQPPIASYVVKPASMQWASSIDAQVEAVRDATLSAQVQGAVIQLNVRAGDRVTAGQDLVRIDARAAQQSATASAAQVEAARAAQQVASKEYDRQKQLFQKQYISQAALDRAEAQWRASQAQVQAAQAQSGAAITQSGFYVIKAPFSGVVGQVPTTIGDMAMPGKPLLTVYDPTQMRVTASLGQLQAALVRSAAGNVEVEVPGLAPSRISVPLSKAQVLPTVDPQSHTSQVRVELPAGTVGAAPGMFARLWLNEAASAPMNAATEAHVPLLVPASAVVRRAEMTGLYVLDEQGRPLLRQVRLGRPVGDLVEVLSGVRAGERVAVQPQAAAKVR</sequence>
<dbReference type="EMBL" id="JAPCKI010000010">
    <property type="protein sequence ID" value="MDD2179149.1"/>
    <property type="molecule type" value="Genomic_DNA"/>
</dbReference>
<keyword evidence="6" id="KW-1185">Reference proteome</keyword>
<evidence type="ECO:0000313" key="5">
    <source>
        <dbReference type="EMBL" id="MDD2179149.1"/>
    </source>
</evidence>